<dbReference type="GO" id="GO:0005886">
    <property type="term" value="C:plasma membrane"/>
    <property type="evidence" value="ECO:0007669"/>
    <property type="project" value="UniProtKB-SubCell"/>
</dbReference>
<dbReference type="PROSITE" id="PS50885">
    <property type="entry name" value="HAMP"/>
    <property type="match status" value="1"/>
</dbReference>
<gene>
    <name evidence="16" type="ORF">CIB54_22150</name>
</gene>
<protein>
    <submittedName>
        <fullName evidence="16">Methyl-accepting chemotaxis protein</fullName>
    </submittedName>
</protein>
<evidence type="ECO:0000256" key="8">
    <source>
        <dbReference type="ARBA" id="ARBA00023224"/>
    </source>
</evidence>
<evidence type="ECO:0000256" key="13">
    <source>
        <dbReference type="SAM" id="Phobius"/>
    </source>
</evidence>
<dbReference type="EMBL" id="NVXX01000040">
    <property type="protein sequence ID" value="PKH16363.1"/>
    <property type="molecule type" value="Genomic_DNA"/>
</dbReference>
<keyword evidence="5 13" id="KW-0812">Transmembrane</keyword>
<dbReference type="InterPro" id="IPR003660">
    <property type="entry name" value="HAMP_dom"/>
</dbReference>
<dbReference type="GO" id="GO:0004888">
    <property type="term" value="F:transmembrane signaling receptor activity"/>
    <property type="evidence" value="ECO:0007669"/>
    <property type="project" value="InterPro"/>
</dbReference>
<dbReference type="Pfam" id="PF00672">
    <property type="entry name" value="HAMP"/>
    <property type="match status" value="1"/>
</dbReference>
<reference evidence="16 17" key="1">
    <citation type="submission" date="2017-08" db="EMBL/GenBank/DDBJ databases">
        <authorList>
            <person name="de Groot N.N."/>
        </authorList>
    </citation>
    <scope>NUCLEOTIDE SEQUENCE [LARGE SCALE GENOMIC DNA]</scope>
    <source>
        <strain evidence="16 17">PfR 37</strain>
    </source>
</reference>
<feature type="domain" description="Methyl-accepting transducer" evidence="14">
    <location>
        <begin position="270"/>
        <end position="485"/>
    </location>
</feature>
<keyword evidence="3" id="KW-0488">Methylation</keyword>
<keyword evidence="2" id="KW-1003">Cell membrane</keyword>
<dbReference type="Pfam" id="PF00015">
    <property type="entry name" value="MCPsignal"/>
    <property type="match status" value="1"/>
</dbReference>
<dbReference type="CDD" id="cd11386">
    <property type="entry name" value="MCP_signal"/>
    <property type="match status" value="1"/>
</dbReference>
<dbReference type="RefSeq" id="WP_101220977.1">
    <property type="nucleotide sequence ID" value="NZ_KZ478016.1"/>
</dbReference>
<evidence type="ECO:0000256" key="2">
    <source>
        <dbReference type="ARBA" id="ARBA00022475"/>
    </source>
</evidence>
<comment type="subcellular location">
    <subcellularLocation>
        <location evidence="1">Cell membrane</location>
        <topology evidence="1">Multi-pass membrane protein</topology>
    </subcellularLocation>
</comment>
<accession>A0A2N1DYD5</accession>
<dbReference type="SMART" id="SM00304">
    <property type="entry name" value="HAMP"/>
    <property type="match status" value="1"/>
</dbReference>
<evidence type="ECO:0000256" key="5">
    <source>
        <dbReference type="ARBA" id="ARBA00022692"/>
    </source>
</evidence>
<feature type="coiled-coil region" evidence="11">
    <location>
        <begin position="68"/>
        <end position="95"/>
    </location>
</feature>
<dbReference type="PANTHER" id="PTHR43531">
    <property type="entry name" value="PROTEIN ICFG"/>
    <property type="match status" value="1"/>
</dbReference>
<evidence type="ECO:0000256" key="9">
    <source>
        <dbReference type="ARBA" id="ARBA00029447"/>
    </source>
</evidence>
<dbReference type="InterPro" id="IPR051310">
    <property type="entry name" value="MCP_chemotaxis"/>
</dbReference>
<evidence type="ECO:0000313" key="16">
    <source>
        <dbReference type="EMBL" id="PKH16363.1"/>
    </source>
</evidence>
<evidence type="ECO:0000256" key="1">
    <source>
        <dbReference type="ARBA" id="ARBA00004651"/>
    </source>
</evidence>
<keyword evidence="6 13" id="KW-1133">Transmembrane helix</keyword>
<dbReference type="GO" id="GO:0006935">
    <property type="term" value="P:chemotaxis"/>
    <property type="evidence" value="ECO:0007669"/>
    <property type="project" value="UniProtKB-KW"/>
</dbReference>
<evidence type="ECO:0000256" key="3">
    <source>
        <dbReference type="ARBA" id="ARBA00022481"/>
    </source>
</evidence>
<dbReference type="PANTHER" id="PTHR43531:SF11">
    <property type="entry name" value="METHYL-ACCEPTING CHEMOTAXIS PROTEIN 3"/>
    <property type="match status" value="1"/>
</dbReference>
<feature type="region of interest" description="Disordered" evidence="12">
    <location>
        <begin position="467"/>
        <end position="488"/>
    </location>
</feature>
<dbReference type="AlphaFoldDB" id="A0A2N1DYD5"/>
<dbReference type="PROSITE" id="PS50111">
    <property type="entry name" value="CHEMOTAXIS_TRANSDUC_2"/>
    <property type="match status" value="1"/>
</dbReference>
<dbReference type="InterPro" id="IPR024478">
    <property type="entry name" value="HlyB_4HB_MCP"/>
</dbReference>
<evidence type="ECO:0000259" key="15">
    <source>
        <dbReference type="PROSITE" id="PS50885"/>
    </source>
</evidence>
<evidence type="ECO:0000256" key="4">
    <source>
        <dbReference type="ARBA" id="ARBA00022500"/>
    </source>
</evidence>
<evidence type="ECO:0000256" key="7">
    <source>
        <dbReference type="ARBA" id="ARBA00023136"/>
    </source>
</evidence>
<keyword evidence="8 10" id="KW-0807">Transducer</keyword>
<keyword evidence="7 13" id="KW-0472">Membrane</keyword>
<evidence type="ECO:0000259" key="14">
    <source>
        <dbReference type="PROSITE" id="PS50111"/>
    </source>
</evidence>
<sequence length="552" mass="58978">MKWFYDLKISTKLISSFLVVLALTAAMGGFAILQLGAVNHAAQDIKGNWMPSMRAAAGMRFFAANYRLKENRHLATEIAEEKAQAEREAAEARQQFETRMGTYEQLLSNDEDRQLLASVKSAWDAYLASSKQVLEFSRQNQEVQARGLLRGESKGHFDEVTSRLQKMVELNDAGATVAGDKGLALYENARLSIIAVLVAALLIGLGLAVFIARIISRPLRQAATAAEQLAEGNLNAHIEPGANDETGMVLNAMRNMVGKLAHIIGEVRNAADNLASASEQVSATAQSMSQATSEQAASVEETSASVEQMSASINQNTENAKVTDGMASKAAKEATEGGESVQQTVVAMKKIAQRISIIDDIAYQTNLLALNAAIEAARAGEHGKGFAVVAAEVRKLAERSQVAAQEIGELSSSSVDMAEKAGKLLDEMVPSINKTSDLVQEISAASEEQAAGVGQINTAMTQLNQVTQQNASSSEELAATAEEMSSQAEQLQQAMSFFVLDSTPKAAAQSSSVDSPGSKPSRQPPRSKPQAPRKAFAYNMASAPDESDFTRF</sequence>
<dbReference type="SUPFAM" id="SSF58104">
    <property type="entry name" value="Methyl-accepting chemotaxis protein (MCP) signaling domain"/>
    <property type="match status" value="1"/>
</dbReference>
<feature type="compositionally biased region" description="Low complexity" evidence="12">
    <location>
        <begin position="510"/>
        <end position="521"/>
    </location>
</feature>
<proteinExistence type="inferred from homology"/>
<dbReference type="SMART" id="SM00283">
    <property type="entry name" value="MA"/>
    <property type="match status" value="1"/>
</dbReference>
<evidence type="ECO:0000256" key="6">
    <source>
        <dbReference type="ARBA" id="ARBA00022989"/>
    </source>
</evidence>
<dbReference type="CDD" id="cd06225">
    <property type="entry name" value="HAMP"/>
    <property type="match status" value="1"/>
</dbReference>
<dbReference type="FunFam" id="1.10.287.950:FF:000001">
    <property type="entry name" value="Methyl-accepting chemotaxis sensory transducer"/>
    <property type="match status" value="1"/>
</dbReference>
<dbReference type="Proteomes" id="UP000233564">
    <property type="component" value="Unassembled WGS sequence"/>
</dbReference>
<feature type="transmembrane region" description="Helical" evidence="13">
    <location>
        <begin position="191"/>
        <end position="212"/>
    </location>
</feature>
<dbReference type="InterPro" id="IPR004089">
    <property type="entry name" value="MCPsignal_dom"/>
</dbReference>
<evidence type="ECO:0000313" key="17">
    <source>
        <dbReference type="Proteomes" id="UP000233564"/>
    </source>
</evidence>
<name>A0A2N1DYD5_PSEFL</name>
<evidence type="ECO:0000256" key="12">
    <source>
        <dbReference type="SAM" id="MobiDB-lite"/>
    </source>
</evidence>
<dbReference type="GO" id="GO:0007165">
    <property type="term" value="P:signal transduction"/>
    <property type="evidence" value="ECO:0007669"/>
    <property type="project" value="UniProtKB-KW"/>
</dbReference>
<feature type="domain" description="HAMP" evidence="15">
    <location>
        <begin position="213"/>
        <end position="265"/>
    </location>
</feature>
<feature type="region of interest" description="Disordered" evidence="12">
    <location>
        <begin position="503"/>
        <end position="552"/>
    </location>
</feature>
<evidence type="ECO:0000256" key="10">
    <source>
        <dbReference type="PROSITE-ProRule" id="PRU00284"/>
    </source>
</evidence>
<dbReference type="PRINTS" id="PR00260">
    <property type="entry name" value="CHEMTRNSDUCR"/>
</dbReference>
<keyword evidence="11" id="KW-0175">Coiled coil</keyword>
<dbReference type="Pfam" id="PF12729">
    <property type="entry name" value="4HB_MCP_1"/>
    <property type="match status" value="1"/>
</dbReference>
<keyword evidence="4" id="KW-0145">Chemotaxis</keyword>
<evidence type="ECO:0000256" key="11">
    <source>
        <dbReference type="SAM" id="Coils"/>
    </source>
</evidence>
<comment type="caution">
    <text evidence="16">The sequence shown here is derived from an EMBL/GenBank/DDBJ whole genome shotgun (WGS) entry which is preliminary data.</text>
</comment>
<organism evidence="16 17">
    <name type="scientific">Pseudomonas fluorescens</name>
    <dbReference type="NCBI Taxonomy" id="294"/>
    <lineage>
        <taxon>Bacteria</taxon>
        <taxon>Pseudomonadati</taxon>
        <taxon>Pseudomonadota</taxon>
        <taxon>Gammaproteobacteria</taxon>
        <taxon>Pseudomonadales</taxon>
        <taxon>Pseudomonadaceae</taxon>
        <taxon>Pseudomonas</taxon>
    </lineage>
</organism>
<feature type="compositionally biased region" description="Low complexity" evidence="12">
    <location>
        <begin position="471"/>
        <end position="486"/>
    </location>
</feature>
<dbReference type="InterPro" id="IPR004090">
    <property type="entry name" value="Chemotax_Me-accpt_rcpt"/>
</dbReference>
<comment type="similarity">
    <text evidence="9">Belongs to the methyl-accepting chemotaxis (MCP) protein family.</text>
</comment>
<dbReference type="Gene3D" id="1.10.287.950">
    <property type="entry name" value="Methyl-accepting chemotaxis protein"/>
    <property type="match status" value="1"/>
</dbReference>